<sequence length="131" mass="13639">MGNVKPLSLIKPPSQSIAKTPVSMVTAHINGQKALGSEPLQMAPINLQTASKVSGSGVHGVSRRAGEPPHSQILGALTAVPIKVPQVSSLHRLAVQAPTVLPQVRPKTLIPDSLPRSPSQDLPGRPPKPAE</sequence>
<keyword evidence="3" id="KW-1185">Reference proteome</keyword>
<feature type="non-terminal residue" evidence="2">
    <location>
        <position position="1"/>
    </location>
</feature>
<feature type="region of interest" description="Disordered" evidence="1">
    <location>
        <begin position="101"/>
        <end position="131"/>
    </location>
</feature>
<evidence type="ECO:0000313" key="3">
    <source>
        <dbReference type="Proteomes" id="UP001152622"/>
    </source>
</evidence>
<comment type="caution">
    <text evidence="2">The sequence shown here is derived from an EMBL/GenBank/DDBJ whole genome shotgun (WGS) entry which is preliminary data.</text>
</comment>
<accession>A0A9Q1E493</accession>
<dbReference type="OrthoDB" id="336088at2759"/>
<organism evidence="2 3">
    <name type="scientific">Synaphobranchus kaupii</name>
    <name type="common">Kaup's arrowtooth eel</name>
    <dbReference type="NCBI Taxonomy" id="118154"/>
    <lineage>
        <taxon>Eukaryota</taxon>
        <taxon>Metazoa</taxon>
        <taxon>Chordata</taxon>
        <taxon>Craniata</taxon>
        <taxon>Vertebrata</taxon>
        <taxon>Euteleostomi</taxon>
        <taxon>Actinopterygii</taxon>
        <taxon>Neopterygii</taxon>
        <taxon>Teleostei</taxon>
        <taxon>Anguilliformes</taxon>
        <taxon>Synaphobranchidae</taxon>
        <taxon>Synaphobranchus</taxon>
    </lineage>
</organism>
<evidence type="ECO:0000313" key="2">
    <source>
        <dbReference type="EMBL" id="KAJ8331984.1"/>
    </source>
</evidence>
<proteinExistence type="predicted"/>
<reference evidence="2" key="1">
    <citation type="journal article" date="2023" name="Science">
        <title>Genome structures resolve the early diversification of teleost fishes.</title>
        <authorList>
            <person name="Parey E."/>
            <person name="Louis A."/>
            <person name="Montfort J."/>
            <person name="Bouchez O."/>
            <person name="Roques C."/>
            <person name="Iampietro C."/>
            <person name="Lluch J."/>
            <person name="Castinel A."/>
            <person name="Donnadieu C."/>
            <person name="Desvignes T."/>
            <person name="Floi Bucao C."/>
            <person name="Jouanno E."/>
            <person name="Wen M."/>
            <person name="Mejri S."/>
            <person name="Dirks R."/>
            <person name="Jansen H."/>
            <person name="Henkel C."/>
            <person name="Chen W.J."/>
            <person name="Zahm M."/>
            <person name="Cabau C."/>
            <person name="Klopp C."/>
            <person name="Thompson A.W."/>
            <person name="Robinson-Rechavi M."/>
            <person name="Braasch I."/>
            <person name="Lecointre G."/>
            <person name="Bobe J."/>
            <person name="Postlethwait J.H."/>
            <person name="Berthelot C."/>
            <person name="Roest Crollius H."/>
            <person name="Guiguen Y."/>
        </authorList>
    </citation>
    <scope>NUCLEOTIDE SEQUENCE</scope>
    <source>
        <strain evidence="2">WJC10195</strain>
    </source>
</reference>
<dbReference type="AlphaFoldDB" id="A0A9Q1E493"/>
<evidence type="ECO:0000256" key="1">
    <source>
        <dbReference type="SAM" id="MobiDB-lite"/>
    </source>
</evidence>
<protein>
    <submittedName>
        <fullName evidence="2">Uncharacterized protein</fullName>
    </submittedName>
</protein>
<dbReference type="Proteomes" id="UP001152622">
    <property type="component" value="Unassembled WGS sequence"/>
</dbReference>
<name>A0A9Q1E493_SYNKA</name>
<dbReference type="EMBL" id="JAINUF010000069">
    <property type="protein sequence ID" value="KAJ8331984.1"/>
    <property type="molecule type" value="Genomic_DNA"/>
</dbReference>
<gene>
    <name evidence="2" type="ORF">SKAU_G00430350</name>
</gene>